<protein>
    <submittedName>
        <fullName evidence="2">Uncharacterized protein</fullName>
    </submittedName>
</protein>
<dbReference type="EMBL" id="AP011466">
    <property type="protein sequence ID" value="BAX24945.1"/>
    <property type="molecule type" value="Genomic_DNA"/>
</dbReference>
<sequence length="133" mass="14372">MADSVPPSQVPRGCAYVRLIDTSAAAAGVVHAYARSRQVRAASHGGGSDEMRTREALAAMDERQAMAMRFSWISELIAKIKKSIADNKAYILALIDAIDNDRCPYTAAPSSPRRSASSGRTGKPSSFPRMNRM</sequence>
<evidence type="ECO:0000256" key="1">
    <source>
        <dbReference type="SAM" id="MobiDB-lite"/>
    </source>
</evidence>
<gene>
    <name evidence="2" type="primary">OP_Ba0089L24.40</name>
</gene>
<name>A0A1V1H7Q2_ORYPU</name>
<feature type="region of interest" description="Disordered" evidence="1">
    <location>
        <begin position="105"/>
        <end position="133"/>
    </location>
</feature>
<reference evidence="2" key="1">
    <citation type="submission" date="2009-05" db="EMBL/GenBank/DDBJ databases">
        <title>Oryza sativa Japonica Group genomic DNA, chromosome 6, BAC clone:KMK0024M20, cultivar:Khau Mac Kho.</title>
        <authorList>
            <person name="Matsumoto T."/>
            <person name="Wu J."/>
            <person name="Kanamori H."/>
        </authorList>
    </citation>
    <scope>NUCLEOTIDE SEQUENCE</scope>
    <source>
        <strain evidence="2">IRGC 105690</strain>
    </source>
</reference>
<dbReference type="AlphaFoldDB" id="A0A1V1H7Q2"/>
<feature type="compositionally biased region" description="Low complexity" evidence="1">
    <location>
        <begin position="106"/>
        <end position="122"/>
    </location>
</feature>
<proteinExistence type="predicted"/>
<organism evidence="2">
    <name type="scientific">Oryza punctata</name>
    <name type="common">Red rice</name>
    <dbReference type="NCBI Taxonomy" id="4537"/>
    <lineage>
        <taxon>Eukaryota</taxon>
        <taxon>Viridiplantae</taxon>
        <taxon>Streptophyta</taxon>
        <taxon>Embryophyta</taxon>
        <taxon>Tracheophyta</taxon>
        <taxon>Spermatophyta</taxon>
        <taxon>Magnoliopsida</taxon>
        <taxon>Liliopsida</taxon>
        <taxon>Poales</taxon>
        <taxon>Poaceae</taxon>
        <taxon>BOP clade</taxon>
        <taxon>Oryzoideae</taxon>
        <taxon>Oryzeae</taxon>
        <taxon>Oryzinae</taxon>
        <taxon>Oryza</taxon>
    </lineage>
</organism>
<evidence type="ECO:0000313" key="2">
    <source>
        <dbReference type="EMBL" id="BAX24945.1"/>
    </source>
</evidence>
<accession>A0A1V1H7Q2</accession>